<feature type="compositionally biased region" description="Polar residues" evidence="1">
    <location>
        <begin position="77"/>
        <end position="86"/>
    </location>
</feature>
<comment type="caution">
    <text evidence="2">The sequence shown here is derived from an EMBL/GenBank/DDBJ whole genome shotgun (WGS) entry which is preliminary data.</text>
</comment>
<evidence type="ECO:0000256" key="1">
    <source>
        <dbReference type="SAM" id="MobiDB-lite"/>
    </source>
</evidence>
<dbReference type="Proteomes" id="UP001316803">
    <property type="component" value="Unassembled WGS sequence"/>
</dbReference>
<dbReference type="AlphaFoldDB" id="A0AAN8I2A6"/>
<dbReference type="EMBL" id="JAKLMC020000023">
    <property type="protein sequence ID" value="KAK5950927.1"/>
    <property type="molecule type" value="Genomic_DNA"/>
</dbReference>
<reference evidence="2 3" key="1">
    <citation type="submission" date="2022-12" db="EMBL/GenBank/DDBJ databases">
        <title>Genomic features and morphological characterization of a novel Knufia sp. strain isolated from spacecraft assembly facility.</title>
        <authorList>
            <person name="Teixeira M."/>
            <person name="Chander A.M."/>
            <person name="Stajich J.E."/>
            <person name="Venkateswaran K."/>
        </authorList>
    </citation>
    <scope>NUCLEOTIDE SEQUENCE [LARGE SCALE GENOMIC DNA]</scope>
    <source>
        <strain evidence="2 3">FJI-L2-BK-P2</strain>
    </source>
</reference>
<feature type="compositionally biased region" description="Polar residues" evidence="1">
    <location>
        <begin position="98"/>
        <end position="107"/>
    </location>
</feature>
<proteinExistence type="predicted"/>
<name>A0AAN8I2A6_9EURO</name>
<evidence type="ECO:0000313" key="3">
    <source>
        <dbReference type="Proteomes" id="UP001316803"/>
    </source>
</evidence>
<accession>A0AAN8I2A6</accession>
<protein>
    <submittedName>
        <fullName evidence="2">Uncharacterized protein</fullName>
    </submittedName>
</protein>
<gene>
    <name evidence="2" type="ORF">OHC33_007999</name>
</gene>
<sequence>MPPPPRPGSKRFSRAWTVATDAELSPDAADMPMVQSSVSQEETSEKNAGSKTDSSHVDPMLTQIVHAIRRSGKESSRYSAGKNTHMQDIIDLTEDDAPSTSKSTSIVDLTHSPPDNKHPANKAGGSTARLSQSGEKPRPSTEQLKNGVGHATGANAELIADGTRPKVRAVGNDVQPVRTRRRKGRSLWPNVRKFFREQEAEWLAQKIRKDRDHEED</sequence>
<evidence type="ECO:0000313" key="2">
    <source>
        <dbReference type="EMBL" id="KAK5950927.1"/>
    </source>
</evidence>
<feature type="compositionally biased region" description="Polar residues" evidence="1">
    <location>
        <begin position="128"/>
        <end position="144"/>
    </location>
</feature>
<keyword evidence="3" id="KW-1185">Reference proteome</keyword>
<organism evidence="2 3">
    <name type="scientific">Knufia fluminis</name>
    <dbReference type="NCBI Taxonomy" id="191047"/>
    <lineage>
        <taxon>Eukaryota</taxon>
        <taxon>Fungi</taxon>
        <taxon>Dikarya</taxon>
        <taxon>Ascomycota</taxon>
        <taxon>Pezizomycotina</taxon>
        <taxon>Eurotiomycetes</taxon>
        <taxon>Chaetothyriomycetidae</taxon>
        <taxon>Chaetothyriales</taxon>
        <taxon>Trichomeriaceae</taxon>
        <taxon>Knufia</taxon>
    </lineage>
</organism>
<feature type="region of interest" description="Disordered" evidence="1">
    <location>
        <begin position="1"/>
        <end position="152"/>
    </location>
</feature>